<evidence type="ECO:0000313" key="2">
    <source>
        <dbReference type="Proteomes" id="UP000238350"/>
    </source>
</evidence>
<keyword evidence="2" id="KW-1185">Reference proteome</keyword>
<comment type="caution">
    <text evidence="1">The sequence shown here is derived from an EMBL/GenBank/DDBJ whole genome shotgun (WGS) entry which is preliminary data.</text>
</comment>
<accession>A0A2T0FCP0</accession>
<dbReference type="STRING" id="45607.A0A2T0FCP0"/>
<dbReference type="Pfam" id="PF10806">
    <property type="entry name" value="SAM35"/>
    <property type="match status" value="1"/>
</dbReference>
<dbReference type="OrthoDB" id="198787at2759"/>
<proteinExistence type="predicted"/>
<protein>
    <submittedName>
        <fullName evidence="1">Uncharacterized protein</fullName>
    </submittedName>
</protein>
<evidence type="ECO:0000313" key="1">
    <source>
        <dbReference type="EMBL" id="PRT52737.1"/>
    </source>
</evidence>
<dbReference type="GeneID" id="36514106"/>
<dbReference type="Proteomes" id="UP000238350">
    <property type="component" value="Unassembled WGS sequence"/>
</dbReference>
<dbReference type="AlphaFoldDB" id="A0A2T0FCP0"/>
<name>A0A2T0FCP0_9ASCO</name>
<dbReference type="RefSeq" id="XP_024662683.1">
    <property type="nucleotide sequence ID" value="XM_024806915.1"/>
</dbReference>
<reference evidence="1 2" key="1">
    <citation type="submission" date="2017-04" db="EMBL/GenBank/DDBJ databases">
        <title>Genome sequencing of [Candida] sorbophila.</title>
        <authorList>
            <person name="Ahn J.O."/>
        </authorList>
    </citation>
    <scope>NUCLEOTIDE SEQUENCE [LARGE SCALE GENOMIC DNA]</scope>
    <source>
        <strain evidence="1 2">DS02</strain>
    </source>
</reference>
<dbReference type="EMBL" id="NDIQ01000001">
    <property type="protein sequence ID" value="PRT52737.1"/>
    <property type="molecule type" value="Genomic_DNA"/>
</dbReference>
<gene>
    <name evidence="1" type="ORF">B9G98_00357</name>
</gene>
<organism evidence="1 2">
    <name type="scientific">Wickerhamiella sorbophila</name>
    <dbReference type="NCBI Taxonomy" id="45607"/>
    <lineage>
        <taxon>Eukaryota</taxon>
        <taxon>Fungi</taxon>
        <taxon>Dikarya</taxon>
        <taxon>Ascomycota</taxon>
        <taxon>Saccharomycotina</taxon>
        <taxon>Dipodascomycetes</taxon>
        <taxon>Dipodascales</taxon>
        <taxon>Trichomonascaceae</taxon>
        <taxon>Wickerhamiella</taxon>
    </lineage>
</organism>
<dbReference type="InterPro" id="IPR021211">
    <property type="entry name" value="SAM35"/>
</dbReference>
<sequence>MRVPGPVKAVFDQFPLKEYPEISNHSAANERDVRLFVYNVGPDHIAMDPNGLAVQTLMKVLGKDVEVALGSPYMTKNEKLPLLVLSGGKRDGSGVYSGLDEILGFLVGEEEKLDGEMELFKVMLDKWLNEAWLATILSEDYEKQCLTVYSSDRDRSQPWPANRIITNQLLDHLGAQGRHRVVRHFNSHTTSMALHSLATKLGDAKFFSVGQLACGGNLGLLDILVYSYIWSIFKHIPNSALASLVPLSLSEHARRVHQYVYNSSE</sequence>